<proteinExistence type="predicted"/>
<accession>M7NZU3</accession>
<dbReference type="AlphaFoldDB" id="M7NZU3"/>
<evidence type="ECO:0000256" key="1">
    <source>
        <dbReference type="SAM" id="MobiDB-lite"/>
    </source>
</evidence>
<gene>
    <name evidence="2" type="ORF">MPL1_00130</name>
</gene>
<feature type="region of interest" description="Disordered" evidence="1">
    <location>
        <begin position="66"/>
        <end position="86"/>
    </location>
</feature>
<dbReference type="Proteomes" id="UP000012019">
    <property type="component" value="Unassembled WGS sequence"/>
</dbReference>
<keyword evidence="3" id="KW-1185">Reference proteome</keyword>
<sequence>MDIFHANSDPMPDRTVITYPGIAMNDNAMLMFYSKSIPYLGRVGDLNAVFEPDMAFHYPVQDTHWHSEKSLPDSHPPLSKPIDKQRPSTRNMNILIVGGKILTEL</sequence>
<dbReference type="STRING" id="1286106.MPL1_00130"/>
<organism evidence="2 3">
    <name type="scientific">Methylophaga lonarensis MPL</name>
    <dbReference type="NCBI Taxonomy" id="1286106"/>
    <lineage>
        <taxon>Bacteria</taxon>
        <taxon>Pseudomonadati</taxon>
        <taxon>Pseudomonadota</taxon>
        <taxon>Gammaproteobacteria</taxon>
        <taxon>Thiotrichales</taxon>
        <taxon>Piscirickettsiaceae</taxon>
        <taxon>Methylophaga</taxon>
    </lineage>
</organism>
<name>M7NZU3_9GAMM</name>
<dbReference type="PATRIC" id="fig|1286106.3.peg.26"/>
<comment type="caution">
    <text evidence="2">The sequence shown here is derived from an EMBL/GenBank/DDBJ whole genome shotgun (WGS) entry which is preliminary data.</text>
</comment>
<protein>
    <submittedName>
        <fullName evidence="2">Uncharacterized protein</fullName>
    </submittedName>
</protein>
<reference evidence="2 3" key="1">
    <citation type="journal article" date="2013" name="Genome Announc.">
        <title>Draft Genome Sequence of Methylophaga lonarensis MPLT, a Haloalkaliphilic (Non-Methane-Utilizing) Methylotroph.</title>
        <authorList>
            <person name="Shetty S.A."/>
            <person name="Marathe N.P."/>
            <person name="Munot H."/>
            <person name="Antony C.P."/>
            <person name="Dhotre D.P."/>
            <person name="Murrell J.C."/>
            <person name="Shouche Y.S."/>
        </authorList>
    </citation>
    <scope>NUCLEOTIDE SEQUENCE [LARGE SCALE GENOMIC DNA]</scope>
    <source>
        <strain evidence="2 3">MPL</strain>
    </source>
</reference>
<evidence type="ECO:0000313" key="3">
    <source>
        <dbReference type="Proteomes" id="UP000012019"/>
    </source>
</evidence>
<evidence type="ECO:0000313" key="2">
    <source>
        <dbReference type="EMBL" id="EMR14358.1"/>
    </source>
</evidence>
<dbReference type="EMBL" id="APHR01000001">
    <property type="protein sequence ID" value="EMR14358.1"/>
    <property type="molecule type" value="Genomic_DNA"/>
</dbReference>